<sequence length="201" mass="21655">MIRLLLVHDDYLLRCALRSLLTSAEDIDVVAASSRDVAHEAARRPADLVLLDVDCPGFSALAGMGKPQPWDGMARSGLVVIAPTGRPGLLHRAFEARALGYVSKDAPPERLLDAIRRVAQGSRYVDDALAPDFLSAARMPLTPRELNVLSLAADGASVSEIAGTLWLAEGTVRNYLAAIIRKTGARNRVDAIRISRHAGWV</sequence>
<accession>A0ABU2LD87</accession>
<feature type="modified residue" description="4-aspartylphosphate" evidence="3">
    <location>
        <position position="52"/>
    </location>
</feature>
<dbReference type="PROSITE" id="PS00622">
    <property type="entry name" value="HTH_LUXR_1"/>
    <property type="match status" value="1"/>
</dbReference>
<dbReference type="SMART" id="SM00421">
    <property type="entry name" value="HTH_LUXR"/>
    <property type="match status" value="1"/>
</dbReference>
<dbReference type="InterPro" id="IPR039420">
    <property type="entry name" value="WalR-like"/>
</dbReference>
<feature type="domain" description="HTH luxR-type" evidence="4">
    <location>
        <begin position="134"/>
        <end position="199"/>
    </location>
</feature>
<dbReference type="Pfam" id="PF00072">
    <property type="entry name" value="Response_reg"/>
    <property type="match status" value="1"/>
</dbReference>
<protein>
    <submittedName>
        <fullName evidence="6">Response regulator transcription factor</fullName>
    </submittedName>
</protein>
<dbReference type="Proteomes" id="UP001183388">
    <property type="component" value="Unassembled WGS sequence"/>
</dbReference>
<dbReference type="CDD" id="cd17535">
    <property type="entry name" value="REC_NarL-like"/>
    <property type="match status" value="1"/>
</dbReference>
<evidence type="ECO:0000313" key="6">
    <source>
        <dbReference type="EMBL" id="MDT0309544.1"/>
    </source>
</evidence>
<keyword evidence="2" id="KW-0238">DNA-binding</keyword>
<dbReference type="SUPFAM" id="SSF52172">
    <property type="entry name" value="CheY-like"/>
    <property type="match status" value="1"/>
</dbReference>
<dbReference type="InterPro" id="IPR000792">
    <property type="entry name" value="Tscrpt_reg_LuxR_C"/>
</dbReference>
<dbReference type="CDD" id="cd06170">
    <property type="entry name" value="LuxR_C_like"/>
    <property type="match status" value="1"/>
</dbReference>
<feature type="domain" description="Response regulatory" evidence="5">
    <location>
        <begin position="3"/>
        <end position="119"/>
    </location>
</feature>
<dbReference type="Gene3D" id="1.10.10.10">
    <property type="entry name" value="Winged helix-like DNA-binding domain superfamily/Winged helix DNA-binding domain"/>
    <property type="match status" value="1"/>
</dbReference>
<dbReference type="InterPro" id="IPR001789">
    <property type="entry name" value="Sig_transdc_resp-reg_receiver"/>
</dbReference>
<name>A0ABU2LD87_9ACTN</name>
<dbReference type="InterPro" id="IPR036388">
    <property type="entry name" value="WH-like_DNA-bd_sf"/>
</dbReference>
<dbReference type="InterPro" id="IPR011006">
    <property type="entry name" value="CheY-like_superfamily"/>
</dbReference>
<dbReference type="SUPFAM" id="SSF46894">
    <property type="entry name" value="C-terminal effector domain of the bipartite response regulators"/>
    <property type="match status" value="1"/>
</dbReference>
<keyword evidence="7" id="KW-1185">Reference proteome</keyword>
<dbReference type="PROSITE" id="PS50110">
    <property type="entry name" value="RESPONSE_REGULATORY"/>
    <property type="match status" value="1"/>
</dbReference>
<evidence type="ECO:0000259" key="4">
    <source>
        <dbReference type="PROSITE" id="PS50043"/>
    </source>
</evidence>
<dbReference type="PANTHER" id="PTHR43214">
    <property type="entry name" value="TWO-COMPONENT RESPONSE REGULATOR"/>
    <property type="match status" value="1"/>
</dbReference>
<dbReference type="SMART" id="SM00448">
    <property type="entry name" value="REC"/>
    <property type="match status" value="1"/>
</dbReference>
<evidence type="ECO:0000313" key="7">
    <source>
        <dbReference type="Proteomes" id="UP001183388"/>
    </source>
</evidence>
<keyword evidence="1 3" id="KW-0597">Phosphoprotein</keyword>
<dbReference type="Gene3D" id="3.40.50.2300">
    <property type="match status" value="1"/>
</dbReference>
<evidence type="ECO:0000256" key="1">
    <source>
        <dbReference type="ARBA" id="ARBA00022553"/>
    </source>
</evidence>
<dbReference type="InterPro" id="IPR016032">
    <property type="entry name" value="Sig_transdc_resp-reg_C-effctor"/>
</dbReference>
<dbReference type="InterPro" id="IPR058245">
    <property type="entry name" value="NreC/VraR/RcsB-like_REC"/>
</dbReference>
<comment type="caution">
    <text evidence="6">The sequence shown here is derived from an EMBL/GenBank/DDBJ whole genome shotgun (WGS) entry which is preliminary data.</text>
</comment>
<dbReference type="Pfam" id="PF00196">
    <property type="entry name" value="GerE"/>
    <property type="match status" value="1"/>
</dbReference>
<proteinExistence type="predicted"/>
<dbReference type="PROSITE" id="PS50043">
    <property type="entry name" value="HTH_LUXR_2"/>
    <property type="match status" value="1"/>
</dbReference>
<dbReference type="EMBL" id="JAVREN010000040">
    <property type="protein sequence ID" value="MDT0309544.1"/>
    <property type="molecule type" value="Genomic_DNA"/>
</dbReference>
<dbReference type="PRINTS" id="PR00038">
    <property type="entry name" value="HTHLUXR"/>
</dbReference>
<evidence type="ECO:0000256" key="3">
    <source>
        <dbReference type="PROSITE-ProRule" id="PRU00169"/>
    </source>
</evidence>
<evidence type="ECO:0000256" key="2">
    <source>
        <dbReference type="ARBA" id="ARBA00023125"/>
    </source>
</evidence>
<gene>
    <name evidence="6" type="ORF">RM780_21660</name>
</gene>
<dbReference type="RefSeq" id="WP_311632508.1">
    <property type="nucleotide sequence ID" value="NZ_JAVREN010000040.1"/>
</dbReference>
<organism evidence="6 7">
    <name type="scientific">Streptomyces boetiae</name>
    <dbReference type="NCBI Taxonomy" id="3075541"/>
    <lineage>
        <taxon>Bacteria</taxon>
        <taxon>Bacillati</taxon>
        <taxon>Actinomycetota</taxon>
        <taxon>Actinomycetes</taxon>
        <taxon>Kitasatosporales</taxon>
        <taxon>Streptomycetaceae</taxon>
        <taxon>Streptomyces</taxon>
    </lineage>
</organism>
<evidence type="ECO:0000259" key="5">
    <source>
        <dbReference type="PROSITE" id="PS50110"/>
    </source>
</evidence>
<reference evidence="7" key="1">
    <citation type="submission" date="2023-07" db="EMBL/GenBank/DDBJ databases">
        <title>30 novel species of actinomycetes from the DSMZ collection.</title>
        <authorList>
            <person name="Nouioui I."/>
        </authorList>
    </citation>
    <scope>NUCLEOTIDE SEQUENCE [LARGE SCALE GENOMIC DNA]</scope>
    <source>
        <strain evidence="7">DSM 44917</strain>
    </source>
</reference>
<dbReference type="PANTHER" id="PTHR43214:SF42">
    <property type="entry name" value="TRANSCRIPTIONAL REGULATORY PROTEIN DESR"/>
    <property type="match status" value="1"/>
</dbReference>